<keyword evidence="3" id="KW-1185">Reference proteome</keyword>
<feature type="compositionally biased region" description="Low complexity" evidence="1">
    <location>
        <begin position="28"/>
        <end position="39"/>
    </location>
</feature>
<feature type="region of interest" description="Disordered" evidence="1">
    <location>
        <begin position="18"/>
        <end position="74"/>
    </location>
</feature>
<evidence type="ECO:0000256" key="1">
    <source>
        <dbReference type="SAM" id="MobiDB-lite"/>
    </source>
</evidence>
<gene>
    <name evidence="2" type="ORF">P7K49_032106</name>
</gene>
<feature type="compositionally biased region" description="Low complexity" evidence="1">
    <location>
        <begin position="46"/>
        <end position="55"/>
    </location>
</feature>
<sequence>SAPSPIWVPECLVKHEFSTRQCKRPDTPSSSSAADAIPASLPPPESLSSLISELPDSAMRQTPADVRPDAPSDC</sequence>
<dbReference type="Proteomes" id="UP001266305">
    <property type="component" value="Unassembled WGS sequence"/>
</dbReference>
<comment type="caution">
    <text evidence="2">The sequence shown here is derived from an EMBL/GenBank/DDBJ whole genome shotgun (WGS) entry which is preliminary data.</text>
</comment>
<proteinExistence type="predicted"/>
<dbReference type="EMBL" id="JASSZA010000018">
    <property type="protein sequence ID" value="KAK2089440.1"/>
    <property type="molecule type" value="Genomic_DNA"/>
</dbReference>
<protein>
    <submittedName>
        <fullName evidence="2">Uncharacterized protein</fullName>
    </submittedName>
</protein>
<name>A0ABQ9TY88_SAGOE</name>
<accession>A0ABQ9TY88</accession>
<evidence type="ECO:0000313" key="2">
    <source>
        <dbReference type="EMBL" id="KAK2089440.1"/>
    </source>
</evidence>
<feature type="non-terminal residue" evidence="2">
    <location>
        <position position="1"/>
    </location>
</feature>
<reference evidence="2 3" key="1">
    <citation type="submission" date="2023-05" db="EMBL/GenBank/DDBJ databases">
        <title>B98-5 Cell Line De Novo Hybrid Assembly: An Optical Mapping Approach.</title>
        <authorList>
            <person name="Kananen K."/>
            <person name="Auerbach J.A."/>
            <person name="Kautto E."/>
            <person name="Blachly J.S."/>
        </authorList>
    </citation>
    <scope>NUCLEOTIDE SEQUENCE [LARGE SCALE GENOMIC DNA]</scope>
    <source>
        <strain evidence="2">B95-8</strain>
        <tissue evidence="2">Cell line</tissue>
    </source>
</reference>
<evidence type="ECO:0000313" key="3">
    <source>
        <dbReference type="Proteomes" id="UP001266305"/>
    </source>
</evidence>
<organism evidence="2 3">
    <name type="scientific">Saguinus oedipus</name>
    <name type="common">Cotton-top tamarin</name>
    <name type="synonym">Oedipomidas oedipus</name>
    <dbReference type="NCBI Taxonomy" id="9490"/>
    <lineage>
        <taxon>Eukaryota</taxon>
        <taxon>Metazoa</taxon>
        <taxon>Chordata</taxon>
        <taxon>Craniata</taxon>
        <taxon>Vertebrata</taxon>
        <taxon>Euteleostomi</taxon>
        <taxon>Mammalia</taxon>
        <taxon>Eutheria</taxon>
        <taxon>Euarchontoglires</taxon>
        <taxon>Primates</taxon>
        <taxon>Haplorrhini</taxon>
        <taxon>Platyrrhini</taxon>
        <taxon>Cebidae</taxon>
        <taxon>Callitrichinae</taxon>
        <taxon>Saguinus</taxon>
    </lineage>
</organism>